<dbReference type="InterPro" id="IPR027815">
    <property type="entry name" value="CSC1/OSCA1-like_cyt"/>
</dbReference>
<feature type="transmembrane region" description="Helical" evidence="8">
    <location>
        <begin position="820"/>
        <end position="847"/>
    </location>
</feature>
<evidence type="ECO:0000256" key="4">
    <source>
        <dbReference type="ARBA" id="ARBA00022692"/>
    </source>
</evidence>
<name>A0AAW1RS40_9CHLO</name>
<dbReference type="GO" id="GO:0005227">
    <property type="term" value="F:calcium-activated cation channel activity"/>
    <property type="evidence" value="ECO:0007669"/>
    <property type="project" value="InterPro"/>
</dbReference>
<feature type="transmembrane region" description="Helical" evidence="8">
    <location>
        <begin position="117"/>
        <end position="141"/>
    </location>
</feature>
<dbReference type="EMBL" id="JALJOU010000024">
    <property type="protein sequence ID" value="KAK9836955.1"/>
    <property type="molecule type" value="Genomic_DNA"/>
</dbReference>
<dbReference type="InterPro" id="IPR003864">
    <property type="entry name" value="CSC1/OSCA1-like_7TM"/>
</dbReference>
<reference evidence="12 13" key="1">
    <citation type="journal article" date="2024" name="Nat. Commun.">
        <title>Phylogenomics reveals the evolutionary origins of lichenization in chlorophyte algae.</title>
        <authorList>
            <person name="Puginier C."/>
            <person name="Libourel C."/>
            <person name="Otte J."/>
            <person name="Skaloud P."/>
            <person name="Haon M."/>
            <person name="Grisel S."/>
            <person name="Petersen M."/>
            <person name="Berrin J.G."/>
            <person name="Delaux P.M."/>
            <person name="Dal Grande F."/>
            <person name="Keller J."/>
        </authorList>
    </citation>
    <scope>NUCLEOTIDE SEQUENCE [LARGE SCALE GENOMIC DNA]</scope>
    <source>
        <strain evidence="12 13">SAG 245.80</strain>
    </source>
</reference>
<feature type="region of interest" description="Disordered" evidence="7">
    <location>
        <begin position="311"/>
        <end position="485"/>
    </location>
</feature>
<feature type="transmembrane region" description="Helical" evidence="8">
    <location>
        <begin position="42"/>
        <end position="64"/>
    </location>
</feature>
<feature type="compositionally biased region" description="Gly residues" evidence="7">
    <location>
        <begin position="428"/>
        <end position="437"/>
    </location>
</feature>
<evidence type="ECO:0000313" key="12">
    <source>
        <dbReference type="EMBL" id="KAK9836955.1"/>
    </source>
</evidence>
<feature type="transmembrane region" description="Helical" evidence="8">
    <location>
        <begin position="923"/>
        <end position="948"/>
    </location>
</feature>
<evidence type="ECO:0008006" key="14">
    <source>
        <dbReference type="Google" id="ProtNLM"/>
    </source>
</evidence>
<organism evidence="12 13">
    <name type="scientific">Elliptochloris bilobata</name>
    <dbReference type="NCBI Taxonomy" id="381761"/>
    <lineage>
        <taxon>Eukaryota</taxon>
        <taxon>Viridiplantae</taxon>
        <taxon>Chlorophyta</taxon>
        <taxon>core chlorophytes</taxon>
        <taxon>Trebouxiophyceae</taxon>
        <taxon>Trebouxiophyceae incertae sedis</taxon>
        <taxon>Elliptochloris clade</taxon>
        <taxon>Elliptochloris</taxon>
    </lineage>
</organism>
<keyword evidence="5 8" id="KW-1133">Transmembrane helix</keyword>
<feature type="transmembrane region" description="Helical" evidence="8">
    <location>
        <begin position="968"/>
        <end position="987"/>
    </location>
</feature>
<feature type="domain" description="CSC1/OSCA1-like N-terminal transmembrane" evidence="10">
    <location>
        <begin position="39"/>
        <end position="204"/>
    </location>
</feature>
<feature type="transmembrane region" description="Helical" evidence="8">
    <location>
        <begin position="182"/>
        <end position="203"/>
    </location>
</feature>
<dbReference type="PANTHER" id="PTHR13018:SF5">
    <property type="entry name" value="RE44586P"/>
    <property type="match status" value="1"/>
</dbReference>
<keyword evidence="3" id="KW-0813">Transport</keyword>
<feature type="domain" description="CSC1/OSCA1-like cytosolic" evidence="11">
    <location>
        <begin position="662"/>
        <end position="805"/>
    </location>
</feature>
<evidence type="ECO:0000256" key="7">
    <source>
        <dbReference type="SAM" id="MobiDB-lite"/>
    </source>
</evidence>
<evidence type="ECO:0000256" key="5">
    <source>
        <dbReference type="ARBA" id="ARBA00022989"/>
    </source>
</evidence>
<feature type="transmembrane region" description="Helical" evidence="8">
    <location>
        <begin position="880"/>
        <end position="902"/>
    </location>
</feature>
<gene>
    <name evidence="12" type="ORF">WJX81_002590</name>
</gene>
<evidence type="ECO:0000256" key="8">
    <source>
        <dbReference type="SAM" id="Phobius"/>
    </source>
</evidence>
<comment type="similarity">
    <text evidence="2">Belongs to the CSC1 (TC 1.A.17) family.</text>
</comment>
<dbReference type="InterPro" id="IPR032880">
    <property type="entry name" value="CSC1/OSCA1-like_N"/>
</dbReference>
<dbReference type="PANTHER" id="PTHR13018">
    <property type="entry name" value="PROBABLE MEMBRANE PROTEIN DUF221-RELATED"/>
    <property type="match status" value="1"/>
</dbReference>
<keyword evidence="6 8" id="KW-0472">Membrane</keyword>
<evidence type="ECO:0000256" key="6">
    <source>
        <dbReference type="ARBA" id="ARBA00023136"/>
    </source>
</evidence>
<evidence type="ECO:0000256" key="3">
    <source>
        <dbReference type="ARBA" id="ARBA00022448"/>
    </source>
</evidence>
<sequence length="1188" mass="129703">MAGVPAPSPALAPGPGADAAPPPAVDYLAYQNNVSDGQIVTALWVAAAAGVACLVLFGALRGLLYTYNTRERLPYGIMVRPPSLPKGGFSQLWSHLGPVFWTSDAEIVHTAGLDSLMLCWTCTLSIQIFLPLTVLGIGVLLPVNYSGERREITLNGQEVPHGQDAGFKFSQLTLSNLARGSALYWLHFVFVYCFTFWVMWLLIKYYQSYTVLRQRYLTGGEALLNEWNSRFLHARTPASTRRRDAPRSLRGSIRSAPVGLGGRGKGQAERKGQGGEGEEADSGERAGMLRNALGQLRSILDVNVQMESLTEELGGGSGVSQSRGSQLSPQGPLTAALGHMQRISSMGAARSRSHSLGSPRFSHNSLQVGAGDRSNRATSLGWASPAGGAGVASPATGASAASGCPPQGLQQAQQRPSSLDVASPASVFGGGGSGRGGDITDVPVLPEGQGGLERATSPAGLEAGSVATSPAGGAPNPTPVLGHKPRPAALDVERVVSCTSAESPVPELALPEPISKYENDPPECEPLSEPQRPLRWWMPGGAMPGGGRELLGKPPVYCRKTVNATAPDGTKVAVNAQQYAVLVMDVPDFVAQRAKLLQRAQRGQWLWRMWYAFTTWVQRTIMLRRNVVDPGSVQGLTWDEEDDMAAAAVEVDVDANLLAPQELVEKTFKNLFPDSFLAAHPVHRHKALDGLLGQWDTAYANLLRVEWQYERTGCTKRPLHRSGCCGCSGAWVDSIDHWAATVRALEARLEAARQGVLSSRPAPSFFAFFRCQKDAAIACAANIHPEDGHAFRVMEAPGPEEVNWETLWLPWQRRSLNEMLILPFVLVFLLFPIGVFSGVLTGVSAAVCSGGPGAPEFLRRLHTRWYCVEHSLWQSIVTGVLPTVLVTIWQTCVLPYAFYWAAQVERRCTSLSALDRRVGSFFFLWDIFNIFLGAMLGSSVVTKIGVVLQKPTAIPDVIGTALTSSSNFFINYVALQALAFVPLRFLFPQYTIICDLAYKLPTFRPETARAKVQSLQPLSVRYGYEIGTMMLIFTMAMAYGVSSPIILPLALIYFILQLIYWRYTVLYVAERCYESGGRIWDHVFSNIVWILFIFEFFTGCVLLANLAYVQASLMWITLTPIIFKFNRYCKLRFGEAVRNIPLEVAACAPEAYVDPIIYTPPALRQRCAGWYPGIGTAWENWGMPQYST</sequence>
<feature type="compositionally biased region" description="Low complexity" evidence="7">
    <location>
        <begin position="319"/>
        <end position="328"/>
    </location>
</feature>
<dbReference type="Pfam" id="PF14703">
    <property type="entry name" value="PHM7_cyt"/>
    <property type="match status" value="1"/>
</dbReference>
<keyword evidence="4 8" id="KW-0812">Transmembrane</keyword>
<protein>
    <recommendedName>
        <fullName evidence="14">ERD4-related membrane protein</fullName>
    </recommendedName>
</protein>
<dbReference type="Pfam" id="PF02714">
    <property type="entry name" value="RSN1_7TM"/>
    <property type="match status" value="1"/>
</dbReference>
<dbReference type="Proteomes" id="UP001445335">
    <property type="component" value="Unassembled WGS sequence"/>
</dbReference>
<keyword evidence="13" id="KW-1185">Reference proteome</keyword>
<evidence type="ECO:0000313" key="13">
    <source>
        <dbReference type="Proteomes" id="UP001445335"/>
    </source>
</evidence>
<comment type="caution">
    <text evidence="12">The sequence shown here is derived from an EMBL/GenBank/DDBJ whole genome shotgun (WGS) entry which is preliminary data.</text>
</comment>
<dbReference type="InterPro" id="IPR045122">
    <property type="entry name" value="Csc1-like"/>
</dbReference>
<evidence type="ECO:0000259" key="10">
    <source>
        <dbReference type="Pfam" id="PF13967"/>
    </source>
</evidence>
<dbReference type="GO" id="GO:0005886">
    <property type="term" value="C:plasma membrane"/>
    <property type="evidence" value="ECO:0007669"/>
    <property type="project" value="TreeGrafter"/>
</dbReference>
<feature type="compositionally biased region" description="Low complexity" evidence="7">
    <location>
        <begin position="381"/>
        <end position="406"/>
    </location>
</feature>
<dbReference type="Pfam" id="PF13967">
    <property type="entry name" value="RSN1_TM"/>
    <property type="match status" value="1"/>
</dbReference>
<proteinExistence type="inferred from homology"/>
<feature type="transmembrane region" description="Helical" evidence="8">
    <location>
        <begin position="1045"/>
        <end position="1063"/>
    </location>
</feature>
<evidence type="ECO:0000259" key="11">
    <source>
        <dbReference type="Pfam" id="PF14703"/>
    </source>
</evidence>
<feature type="transmembrane region" description="Helical" evidence="8">
    <location>
        <begin position="1083"/>
        <end position="1106"/>
    </location>
</feature>
<evidence type="ECO:0000259" key="9">
    <source>
        <dbReference type="Pfam" id="PF02714"/>
    </source>
</evidence>
<feature type="region of interest" description="Disordered" evidence="7">
    <location>
        <begin position="238"/>
        <end position="284"/>
    </location>
</feature>
<evidence type="ECO:0000256" key="1">
    <source>
        <dbReference type="ARBA" id="ARBA00004141"/>
    </source>
</evidence>
<dbReference type="AlphaFoldDB" id="A0AAW1RS40"/>
<accession>A0AAW1RS40</accession>
<comment type="subcellular location">
    <subcellularLocation>
        <location evidence="1">Membrane</location>
        <topology evidence="1">Multi-pass membrane protein</topology>
    </subcellularLocation>
</comment>
<evidence type="ECO:0000256" key="2">
    <source>
        <dbReference type="ARBA" id="ARBA00007779"/>
    </source>
</evidence>
<feature type="domain" description="CSC1/OSCA1-like 7TM region" evidence="9">
    <location>
        <begin position="867"/>
        <end position="1098"/>
    </location>
</feature>
<feature type="compositionally biased region" description="Polar residues" evidence="7">
    <location>
        <begin position="408"/>
        <end position="417"/>
    </location>
</feature>